<dbReference type="Proteomes" id="UP000023152">
    <property type="component" value="Unassembled WGS sequence"/>
</dbReference>
<gene>
    <name evidence="2" type="ORF">RFI_17553</name>
</gene>
<name>X6N1R5_RETFI</name>
<comment type="caution">
    <text evidence="2">The sequence shown here is derived from an EMBL/GenBank/DDBJ whole genome shotgun (WGS) entry which is preliminary data.</text>
</comment>
<evidence type="ECO:0000256" key="1">
    <source>
        <dbReference type="SAM" id="Phobius"/>
    </source>
</evidence>
<evidence type="ECO:0000313" key="3">
    <source>
        <dbReference type="Proteomes" id="UP000023152"/>
    </source>
</evidence>
<dbReference type="AlphaFoldDB" id="X6N1R5"/>
<dbReference type="EMBL" id="ASPP01013406">
    <property type="protein sequence ID" value="ETO19679.1"/>
    <property type="molecule type" value="Genomic_DNA"/>
</dbReference>
<sequence>MYDLLFFKNVLFLKSKFKKICKTTSAICCSSGTGKKDFNKRWAKLQVCKTKKLKNIRFNYNGATDYDAMKKLFHYIVFVDRRQSINNMCHLCKQNFDIYSKTLNLQDEIQKTSFCHLKKKFNKKLFYVVHLNNINYEVIIFLYTLECKLKLTRKTALYIVIDFLKKYLRCVVFKYHFGFVIYFLVQYILIFDFLIIFIFFK</sequence>
<accession>X6N1R5</accession>
<evidence type="ECO:0000313" key="2">
    <source>
        <dbReference type="EMBL" id="ETO19679.1"/>
    </source>
</evidence>
<keyword evidence="1" id="KW-1133">Transmembrane helix</keyword>
<protein>
    <submittedName>
        <fullName evidence="2">Uncharacterized protein</fullName>
    </submittedName>
</protein>
<proteinExistence type="predicted"/>
<feature type="transmembrane region" description="Helical" evidence="1">
    <location>
        <begin position="175"/>
        <end position="200"/>
    </location>
</feature>
<organism evidence="2 3">
    <name type="scientific">Reticulomyxa filosa</name>
    <dbReference type="NCBI Taxonomy" id="46433"/>
    <lineage>
        <taxon>Eukaryota</taxon>
        <taxon>Sar</taxon>
        <taxon>Rhizaria</taxon>
        <taxon>Retaria</taxon>
        <taxon>Foraminifera</taxon>
        <taxon>Monothalamids</taxon>
        <taxon>Reticulomyxidae</taxon>
        <taxon>Reticulomyxa</taxon>
    </lineage>
</organism>
<keyword evidence="3" id="KW-1185">Reference proteome</keyword>
<keyword evidence="1" id="KW-0472">Membrane</keyword>
<keyword evidence="1" id="KW-0812">Transmembrane</keyword>
<reference evidence="2 3" key="1">
    <citation type="journal article" date="2013" name="Curr. Biol.">
        <title>The Genome of the Foraminiferan Reticulomyxa filosa.</title>
        <authorList>
            <person name="Glockner G."/>
            <person name="Hulsmann N."/>
            <person name="Schleicher M."/>
            <person name="Noegel A.A."/>
            <person name="Eichinger L."/>
            <person name="Gallinger C."/>
            <person name="Pawlowski J."/>
            <person name="Sierra R."/>
            <person name="Euteneuer U."/>
            <person name="Pillet L."/>
            <person name="Moustafa A."/>
            <person name="Platzer M."/>
            <person name="Groth M."/>
            <person name="Szafranski K."/>
            <person name="Schliwa M."/>
        </authorList>
    </citation>
    <scope>NUCLEOTIDE SEQUENCE [LARGE SCALE GENOMIC DNA]</scope>
</reference>